<evidence type="ECO:0000313" key="3">
    <source>
        <dbReference type="EMBL" id="MFL0252372.1"/>
    </source>
</evidence>
<comment type="caution">
    <text evidence="3">The sequence shown here is derived from an EMBL/GenBank/DDBJ whole genome shotgun (WGS) entry which is preliminary data.</text>
</comment>
<protein>
    <submittedName>
        <fullName evidence="3">Nickel-dependent lactate racemase</fullName>
    </submittedName>
</protein>
<dbReference type="InterPro" id="IPR043166">
    <property type="entry name" value="LarA-like_C"/>
</dbReference>
<feature type="domain" description="LarA-like N-terminal" evidence="1">
    <location>
        <begin position="8"/>
        <end position="213"/>
    </location>
</feature>
<dbReference type="PANTHER" id="PTHR33171">
    <property type="entry name" value="LAR_N DOMAIN-CONTAINING PROTEIN"/>
    <property type="match status" value="1"/>
</dbReference>
<evidence type="ECO:0000259" key="2">
    <source>
        <dbReference type="Pfam" id="PF21113"/>
    </source>
</evidence>
<proteinExistence type="predicted"/>
<gene>
    <name evidence="3" type="primary">larA</name>
    <name evidence="3" type="ORF">ACJDT4_18340</name>
</gene>
<dbReference type="PANTHER" id="PTHR33171:SF17">
    <property type="entry name" value="LARA-LIKE N-TERMINAL DOMAIN-CONTAINING PROTEIN"/>
    <property type="match status" value="1"/>
</dbReference>
<dbReference type="Pfam" id="PF09861">
    <property type="entry name" value="Lar_N"/>
    <property type="match status" value="1"/>
</dbReference>
<dbReference type="Gene3D" id="3.90.226.30">
    <property type="match status" value="1"/>
</dbReference>
<reference evidence="3 4" key="1">
    <citation type="submission" date="2024-11" db="EMBL/GenBank/DDBJ databases">
        <authorList>
            <person name="Heng Y.C."/>
            <person name="Lim A.C.H."/>
            <person name="Lee J.K.Y."/>
            <person name="Kittelmann S."/>
        </authorList>
    </citation>
    <scope>NUCLEOTIDE SEQUENCE [LARGE SCALE GENOMIC DNA]</scope>
    <source>
        <strain evidence="3 4">WILCCON 0114</strain>
    </source>
</reference>
<dbReference type="Gene3D" id="3.40.50.11440">
    <property type="match status" value="1"/>
</dbReference>
<dbReference type="Proteomes" id="UP001623592">
    <property type="component" value="Unassembled WGS sequence"/>
</dbReference>
<dbReference type="RefSeq" id="WP_406789027.1">
    <property type="nucleotide sequence ID" value="NZ_JBJIAA010000016.1"/>
</dbReference>
<evidence type="ECO:0000313" key="4">
    <source>
        <dbReference type="Proteomes" id="UP001623592"/>
    </source>
</evidence>
<dbReference type="InterPro" id="IPR048068">
    <property type="entry name" value="LarA-like"/>
</dbReference>
<dbReference type="EMBL" id="JBJIAA010000016">
    <property type="protein sequence ID" value="MFL0252372.1"/>
    <property type="molecule type" value="Genomic_DNA"/>
</dbReference>
<sequence length="426" mass="47229">MAVFNVPYYKGEMEIELPDKNLKDVLISKAADYKTNFKEEEIVEKALDNPIGSKSLEELVKGKKSMVIITSDHTRPVPSKITLPILLNRIRKANPNINIKILIAAGFHRPTTREEMIDKFGEEIVQKEEIICHKSKDKEELLKVGVLPSGGELWINKLAAEAELLISEGFIEPHFFAGFSGGRKSILPGIAGAETIMANHCSEFINNENSRTGKLKENPIHEDMLYAAKTAKLAFILNVALDKNKKIIGAFAGDSELAHNKGCEFVSKFYGVSGTKSDIVITTNGGYPLDQNIYQAVKGMTAGEVLSREDGVIIMIASCCDGHGGESFYKNVSSAKNPSELLNRVLKVSRKETVPDQWEFQILARILNKHKVIIVTDMCDPKIIEDMHMYHARDFKKALELAFEIVGKDGKITLIPDGVSSIVKTK</sequence>
<feature type="domain" description="Lactate racemase C-terminal" evidence="2">
    <location>
        <begin position="273"/>
        <end position="423"/>
    </location>
</feature>
<accession>A0ABW8TIN9</accession>
<dbReference type="InterPro" id="IPR047926">
    <property type="entry name" value="Ni_dep_LarA"/>
</dbReference>
<name>A0ABW8TIN9_9CLOT</name>
<organism evidence="3 4">
    <name type="scientific">Clostridium neuense</name>
    <dbReference type="NCBI Taxonomy" id="1728934"/>
    <lineage>
        <taxon>Bacteria</taxon>
        <taxon>Bacillati</taxon>
        <taxon>Bacillota</taxon>
        <taxon>Clostridia</taxon>
        <taxon>Eubacteriales</taxon>
        <taxon>Clostridiaceae</taxon>
        <taxon>Clostridium</taxon>
    </lineage>
</organism>
<dbReference type="InterPro" id="IPR018657">
    <property type="entry name" value="LarA-like_N"/>
</dbReference>
<dbReference type="Pfam" id="PF21113">
    <property type="entry name" value="LarA_C"/>
    <property type="match status" value="1"/>
</dbReference>
<dbReference type="InterPro" id="IPR048520">
    <property type="entry name" value="LarA_C"/>
</dbReference>
<keyword evidence="4" id="KW-1185">Reference proteome</keyword>
<dbReference type="NCBIfam" id="NF033504">
    <property type="entry name" value="Ni_dep_LarA"/>
    <property type="match status" value="1"/>
</dbReference>
<evidence type="ECO:0000259" key="1">
    <source>
        <dbReference type="Pfam" id="PF09861"/>
    </source>
</evidence>